<comment type="caution">
    <text evidence="5">The sequence shown here is derived from an EMBL/GenBank/DDBJ whole genome shotgun (WGS) entry which is preliminary data.</text>
</comment>
<protein>
    <recommendedName>
        <fullName evidence="4">DUF6594 domain-containing protein</fullName>
    </recommendedName>
</protein>
<dbReference type="InterPro" id="IPR021109">
    <property type="entry name" value="Peptidase_aspartic_dom_sf"/>
</dbReference>
<feature type="region of interest" description="Disordered" evidence="2">
    <location>
        <begin position="29"/>
        <end position="83"/>
    </location>
</feature>
<evidence type="ECO:0000259" key="4">
    <source>
        <dbReference type="Pfam" id="PF20237"/>
    </source>
</evidence>
<feature type="compositionally biased region" description="Basic and acidic residues" evidence="2">
    <location>
        <begin position="61"/>
        <end position="70"/>
    </location>
</feature>
<dbReference type="EMBL" id="BCLY01000008">
    <property type="protein sequence ID" value="GAQ06093.1"/>
    <property type="molecule type" value="Genomic_DNA"/>
</dbReference>
<feature type="domain" description="DUF6594" evidence="4">
    <location>
        <begin position="527"/>
        <end position="792"/>
    </location>
</feature>
<keyword evidence="1" id="KW-0175">Coiled coil</keyword>
<proteinExistence type="predicted"/>
<gene>
    <name evidence="5" type="ORF">ALT_3414</name>
</gene>
<feature type="compositionally biased region" description="Low complexity" evidence="2">
    <location>
        <begin position="39"/>
        <end position="59"/>
    </location>
</feature>
<dbReference type="Pfam" id="PF20237">
    <property type="entry name" value="DUF6594"/>
    <property type="match status" value="1"/>
</dbReference>
<feature type="transmembrane region" description="Helical" evidence="3">
    <location>
        <begin position="731"/>
        <end position="754"/>
    </location>
</feature>
<feature type="coiled-coil region" evidence="1">
    <location>
        <begin position="554"/>
        <end position="585"/>
    </location>
</feature>
<dbReference type="CDD" id="cd00303">
    <property type="entry name" value="retropepsin_like"/>
    <property type="match status" value="1"/>
</dbReference>
<dbReference type="PANTHER" id="PTHR34502">
    <property type="entry name" value="DUF6594 DOMAIN-CONTAINING PROTEIN-RELATED"/>
    <property type="match status" value="1"/>
</dbReference>
<reference evidence="5 6" key="1">
    <citation type="submission" date="2015-11" db="EMBL/GenBank/DDBJ databases">
        <title>Aspergillus lentulus strain IFM 54703T.</title>
        <authorList>
            <person name="Kusuya Y."/>
            <person name="Sakai K."/>
            <person name="Kamei K."/>
            <person name="Takahashi H."/>
            <person name="Yaguchi T."/>
        </authorList>
    </citation>
    <scope>NUCLEOTIDE SEQUENCE [LARGE SCALE GENOMIC DNA]</scope>
    <source>
        <strain evidence="5 6">IFM 54703</strain>
    </source>
</reference>
<keyword evidence="3" id="KW-0812">Transmembrane</keyword>
<evidence type="ECO:0000256" key="2">
    <source>
        <dbReference type="SAM" id="MobiDB-lite"/>
    </source>
</evidence>
<evidence type="ECO:0000313" key="6">
    <source>
        <dbReference type="Proteomes" id="UP000051487"/>
    </source>
</evidence>
<dbReference type="Gene3D" id="2.40.70.10">
    <property type="entry name" value="Acid Proteases"/>
    <property type="match status" value="1"/>
</dbReference>
<evidence type="ECO:0000256" key="3">
    <source>
        <dbReference type="SAM" id="Phobius"/>
    </source>
</evidence>
<name>A0AAN4PHB8_ASPLE</name>
<dbReference type="PANTHER" id="PTHR34502:SF5">
    <property type="entry name" value="DUF6594 DOMAIN-CONTAINING PROTEIN"/>
    <property type="match status" value="1"/>
</dbReference>
<dbReference type="SUPFAM" id="SSF50630">
    <property type="entry name" value="Acid proteases"/>
    <property type="match status" value="1"/>
</dbReference>
<evidence type="ECO:0000256" key="1">
    <source>
        <dbReference type="SAM" id="Coils"/>
    </source>
</evidence>
<keyword evidence="3" id="KW-0472">Membrane</keyword>
<accession>A0AAN4PHB8</accession>
<feature type="coiled-coil region" evidence="1">
    <location>
        <begin position="494"/>
        <end position="521"/>
    </location>
</feature>
<keyword evidence="3" id="KW-1133">Transmembrane helix</keyword>
<evidence type="ECO:0000313" key="5">
    <source>
        <dbReference type="EMBL" id="GAQ06093.1"/>
    </source>
</evidence>
<dbReference type="Proteomes" id="UP000051487">
    <property type="component" value="Unassembled WGS sequence"/>
</dbReference>
<organism evidence="5 6">
    <name type="scientific">Aspergillus lentulus</name>
    <dbReference type="NCBI Taxonomy" id="293939"/>
    <lineage>
        <taxon>Eukaryota</taxon>
        <taxon>Fungi</taxon>
        <taxon>Dikarya</taxon>
        <taxon>Ascomycota</taxon>
        <taxon>Pezizomycotina</taxon>
        <taxon>Eurotiomycetes</taxon>
        <taxon>Eurotiomycetidae</taxon>
        <taxon>Eurotiales</taxon>
        <taxon>Aspergillaceae</taxon>
        <taxon>Aspergillus</taxon>
        <taxon>Aspergillus subgen. Fumigati</taxon>
    </lineage>
</organism>
<sequence length="792" mass="89176">MRSSGRGRHAPSFVARLRARLRFRPDVPVHNADRVSHPSASASRRTLTSTSTLALASTSPDPHHSRDQRSSHHSNCAPQPASPITLPPQSLSGVFQFPAFFLKHNLEKAGGLIFLDTGARVNLMSSDMVTRLGLCRQRISPRKLVPFYSGLKEKTELTVEYQVQVDWHFENGESTYTTEFLVLEMASYDILLGCDEIRKYELLTLGKGFGVQRSVPRSHWVEGRNHLKRLIDRVHDRLPKTVYEAMLQHVMPKQCGLLRRRFFIPANRAGFDLTEAEASLVASKLPTHAAIAFCTQLTPWLVHDLHRPRFSTALMGQLSLRLSLLEGLRDSYKVSETASISTSFTQKEAHKELRTQMEEIGCFLPVQGRTLTLHGMIDNALDVNIVTPQGSRKLSAFGPPTHTVQPLGIAGNHGGPPYTARSWIELCVYSQRLGGKSHSEMFYVVDTPPPGHQEHCDVILGRGSFIHKILNLEGSQVAPIGLTPLTPAEERALAAAAAADRRKLEEERQQIAAQQELVRAAGRPQGYDKLAAFLGSHPEFQYFRRFSTLNTKNLLYLQAELANLEQELQDIIQEDKELAAQEEKKRKYPFSVWHLKSSANDPCVDSYQWDKVKEVRELLHQYNAALLQQSQIMDFGAPAKVEAAGLREWLRRPECGGGSIQMLTEKDVWNEANEGDMIAICRQQHEVDNFTKWVYTDFLSWFHNNWGHREKDKYDVEMAARIYDYHAIQSYTYAASILISGVLPASSIIVLYLLKGATAKLMVVFVYNLVFSWVLGFLVKARRAEIFAAAAA</sequence>
<dbReference type="InterPro" id="IPR046529">
    <property type="entry name" value="DUF6594"/>
</dbReference>
<dbReference type="AlphaFoldDB" id="A0AAN4PHB8"/>
<feature type="transmembrane region" description="Helical" evidence="3">
    <location>
        <begin position="761"/>
        <end position="779"/>
    </location>
</feature>